<dbReference type="GO" id="GO:0016787">
    <property type="term" value="F:hydrolase activity"/>
    <property type="evidence" value="ECO:0007669"/>
    <property type="project" value="UniProtKB-KW"/>
</dbReference>
<accession>A0A3B9IEM1</accession>
<dbReference type="GO" id="GO:0004521">
    <property type="term" value="F:RNA endonuclease activity"/>
    <property type="evidence" value="ECO:0007669"/>
    <property type="project" value="TreeGrafter"/>
</dbReference>
<reference evidence="2 3" key="1">
    <citation type="journal article" date="2018" name="Nat. Biotechnol.">
        <title>A standardized bacterial taxonomy based on genome phylogeny substantially revises the tree of life.</title>
        <authorList>
            <person name="Parks D.H."/>
            <person name="Chuvochina M."/>
            <person name="Waite D.W."/>
            <person name="Rinke C."/>
            <person name="Skarshewski A."/>
            <person name="Chaumeil P.A."/>
            <person name="Hugenholtz P."/>
        </authorList>
    </citation>
    <scope>NUCLEOTIDE SEQUENCE [LARGE SCALE GENOMIC DNA]</scope>
    <source>
        <strain evidence="2">UBA8739</strain>
    </source>
</reference>
<dbReference type="GO" id="GO:0006402">
    <property type="term" value="P:mRNA catabolic process"/>
    <property type="evidence" value="ECO:0007669"/>
    <property type="project" value="TreeGrafter"/>
</dbReference>
<dbReference type="EMBL" id="DMAI01000036">
    <property type="protein sequence ID" value="HAE46220.1"/>
    <property type="molecule type" value="Genomic_DNA"/>
</dbReference>
<gene>
    <name evidence="2" type="ORF">DCK97_02260</name>
</gene>
<dbReference type="GO" id="GO:0016075">
    <property type="term" value="P:rRNA catabolic process"/>
    <property type="evidence" value="ECO:0007669"/>
    <property type="project" value="TreeGrafter"/>
</dbReference>
<dbReference type="AlphaFoldDB" id="A0A3B9IEM1"/>
<dbReference type="InterPro" id="IPR003477">
    <property type="entry name" value="PemK-like"/>
</dbReference>
<comment type="similarity">
    <text evidence="1">Belongs to the PemK/MazF family.</text>
</comment>
<comment type="function">
    <text evidence="1">Toxic component of a type II toxin-antitoxin (TA) system.</text>
</comment>
<keyword evidence="1" id="KW-0378">Hydrolase</keyword>
<protein>
    <recommendedName>
        <fullName evidence="1">mRNA interferase</fullName>
        <ecNumber evidence="1">3.1.-.-</ecNumber>
    </recommendedName>
</protein>
<evidence type="ECO:0000313" key="3">
    <source>
        <dbReference type="Proteomes" id="UP000257706"/>
    </source>
</evidence>
<dbReference type="GO" id="GO:0003677">
    <property type="term" value="F:DNA binding"/>
    <property type="evidence" value="ECO:0007669"/>
    <property type="project" value="InterPro"/>
</dbReference>
<evidence type="ECO:0000256" key="1">
    <source>
        <dbReference type="PIRNR" id="PIRNR033490"/>
    </source>
</evidence>
<keyword evidence="1" id="KW-0255">Endonuclease</keyword>
<dbReference type="InterPro" id="IPR011067">
    <property type="entry name" value="Plasmid_toxin/cell-grow_inhib"/>
</dbReference>
<dbReference type="PANTHER" id="PTHR33988:SF2">
    <property type="entry name" value="ENDORIBONUCLEASE MAZF"/>
    <property type="match status" value="1"/>
</dbReference>
<dbReference type="SUPFAM" id="SSF50118">
    <property type="entry name" value="Cell growth inhibitor/plasmid maintenance toxic component"/>
    <property type="match status" value="1"/>
</dbReference>
<evidence type="ECO:0000313" key="2">
    <source>
        <dbReference type="EMBL" id="HAE46220.1"/>
    </source>
</evidence>
<proteinExistence type="inferred from homology"/>
<name>A0A3B9IEM1_9PROT</name>
<keyword evidence="1" id="KW-0540">Nuclease</keyword>
<sequence>MGVVADVRRYDVYLVNLDPTIGSEIQKTRPCLVISPDEMNRHIRTVIIAPMTSVRRDYPTRVDVTFQRKKGQVVLDQIRTVDKARLAKQLGRLPEPRCREVAELLQQMFAYE</sequence>
<organism evidence="2 3">
    <name type="scientific">Tistrella mobilis</name>
    <dbReference type="NCBI Taxonomy" id="171437"/>
    <lineage>
        <taxon>Bacteria</taxon>
        <taxon>Pseudomonadati</taxon>
        <taxon>Pseudomonadota</taxon>
        <taxon>Alphaproteobacteria</taxon>
        <taxon>Geminicoccales</taxon>
        <taxon>Geminicoccaceae</taxon>
        <taxon>Tistrella</taxon>
    </lineage>
</organism>
<comment type="caution">
    <text evidence="2">The sequence shown here is derived from an EMBL/GenBank/DDBJ whole genome shotgun (WGS) entry which is preliminary data.</text>
</comment>
<dbReference type="Proteomes" id="UP000257706">
    <property type="component" value="Unassembled WGS sequence"/>
</dbReference>
<dbReference type="PIRSF" id="PIRSF033490">
    <property type="entry name" value="MazF"/>
    <property type="match status" value="1"/>
</dbReference>
<dbReference type="Gene3D" id="2.30.30.110">
    <property type="match status" value="1"/>
</dbReference>
<dbReference type="PANTHER" id="PTHR33988">
    <property type="entry name" value="ENDORIBONUCLEASE MAZF-RELATED"/>
    <property type="match status" value="1"/>
</dbReference>
<dbReference type="Pfam" id="PF02452">
    <property type="entry name" value="PemK_toxin"/>
    <property type="match status" value="1"/>
</dbReference>
<dbReference type="EC" id="3.1.-.-" evidence="1"/>